<evidence type="ECO:0000256" key="1">
    <source>
        <dbReference type="PROSITE-ProRule" id="PRU00023"/>
    </source>
</evidence>
<dbReference type="PROSITE" id="PS50088">
    <property type="entry name" value="ANK_REPEAT"/>
    <property type="match status" value="2"/>
</dbReference>
<dbReference type="AlphaFoldDB" id="A0AAR5QIY4"/>
<keyword evidence="1" id="KW-0040">ANK repeat</keyword>
<dbReference type="PROSITE" id="PS50297">
    <property type="entry name" value="ANK_REP_REGION"/>
    <property type="match status" value="2"/>
</dbReference>
<reference evidence="3" key="1">
    <citation type="journal article" date="2013" name="Genome Biol.">
        <title>Draft genome of the mountain pine beetle, Dendroctonus ponderosae Hopkins, a major forest pest.</title>
        <authorList>
            <person name="Keeling C.I."/>
            <person name="Yuen M.M."/>
            <person name="Liao N.Y."/>
            <person name="Docking T.R."/>
            <person name="Chan S.K."/>
            <person name="Taylor G.A."/>
            <person name="Palmquist D.L."/>
            <person name="Jackman S.D."/>
            <person name="Nguyen A."/>
            <person name="Li M."/>
            <person name="Henderson H."/>
            <person name="Janes J.K."/>
            <person name="Zhao Y."/>
            <person name="Pandoh P."/>
            <person name="Moore R."/>
            <person name="Sperling F.A."/>
            <person name="Huber D.P."/>
            <person name="Birol I."/>
            <person name="Jones S.J."/>
            <person name="Bohlmann J."/>
        </authorList>
    </citation>
    <scope>NUCLEOTIDE SEQUENCE</scope>
</reference>
<organism evidence="2 3">
    <name type="scientific">Dendroctonus ponderosae</name>
    <name type="common">Mountain pine beetle</name>
    <dbReference type="NCBI Taxonomy" id="77166"/>
    <lineage>
        <taxon>Eukaryota</taxon>
        <taxon>Metazoa</taxon>
        <taxon>Ecdysozoa</taxon>
        <taxon>Arthropoda</taxon>
        <taxon>Hexapoda</taxon>
        <taxon>Insecta</taxon>
        <taxon>Pterygota</taxon>
        <taxon>Neoptera</taxon>
        <taxon>Endopterygota</taxon>
        <taxon>Coleoptera</taxon>
        <taxon>Polyphaga</taxon>
        <taxon>Cucujiformia</taxon>
        <taxon>Curculionidae</taxon>
        <taxon>Scolytinae</taxon>
        <taxon>Dendroctonus</taxon>
    </lineage>
</organism>
<dbReference type="GO" id="GO:0005634">
    <property type="term" value="C:nucleus"/>
    <property type="evidence" value="ECO:0007669"/>
    <property type="project" value="TreeGrafter"/>
</dbReference>
<dbReference type="Pfam" id="PF12796">
    <property type="entry name" value="Ank_2"/>
    <property type="match status" value="1"/>
</dbReference>
<evidence type="ECO:0008006" key="4">
    <source>
        <dbReference type="Google" id="ProtNLM"/>
    </source>
</evidence>
<dbReference type="InterPro" id="IPR036770">
    <property type="entry name" value="Ankyrin_rpt-contain_sf"/>
</dbReference>
<name>A0AAR5QIY4_DENPD</name>
<evidence type="ECO:0000313" key="2">
    <source>
        <dbReference type="EnsemblMetazoa" id="XP_019773190.1"/>
    </source>
</evidence>
<dbReference type="InterPro" id="IPR002110">
    <property type="entry name" value="Ankyrin_rpt"/>
</dbReference>
<proteinExistence type="predicted"/>
<dbReference type="PANTHER" id="PTHR24183:SF1">
    <property type="entry name" value="FIBRONECTIN TYPE 3 AND ANKYRIN REPEAT DOMAINS PROTEIN 1"/>
    <property type="match status" value="1"/>
</dbReference>
<evidence type="ECO:0000313" key="3">
    <source>
        <dbReference type="Proteomes" id="UP000019118"/>
    </source>
</evidence>
<feature type="repeat" description="ANK" evidence="1">
    <location>
        <begin position="118"/>
        <end position="144"/>
    </location>
</feature>
<sequence length="144" mass="15628">APICSSRGPKCHAHVPRLAPATCYRFRLRGDASAQWRPFRAATEPSSPQGAALHMTRAVKLANSALIRKLALHSPRLLNVPNKEHKTPIVQALEAGDLGVVQLLVTLGADVNQPQLFSGRTPLMVALYRGALPVAQFLIDKGRR</sequence>
<dbReference type="Proteomes" id="UP000019118">
    <property type="component" value="Unassembled WGS sequence"/>
</dbReference>
<protein>
    <recommendedName>
        <fullName evidence="4">Fibronectin type-III domain-containing protein</fullName>
    </recommendedName>
</protein>
<reference evidence="2" key="2">
    <citation type="submission" date="2024-08" db="UniProtKB">
        <authorList>
            <consortium name="EnsemblMetazoa"/>
        </authorList>
    </citation>
    <scope>IDENTIFICATION</scope>
</reference>
<keyword evidence="3" id="KW-1185">Reference proteome</keyword>
<dbReference type="Gene3D" id="1.25.40.20">
    <property type="entry name" value="Ankyrin repeat-containing domain"/>
    <property type="match status" value="1"/>
</dbReference>
<dbReference type="EnsemblMetazoa" id="XM_019917631.1">
    <property type="protein sequence ID" value="XP_019773190.1"/>
    <property type="gene ID" value="LOC109546618"/>
</dbReference>
<accession>A0AAR5QIY4</accession>
<dbReference type="GO" id="GO:0042981">
    <property type="term" value="P:regulation of apoptotic process"/>
    <property type="evidence" value="ECO:0007669"/>
    <property type="project" value="TreeGrafter"/>
</dbReference>
<feature type="repeat" description="ANK" evidence="1">
    <location>
        <begin position="84"/>
        <end position="116"/>
    </location>
</feature>
<dbReference type="SMART" id="SM00248">
    <property type="entry name" value="ANK"/>
    <property type="match status" value="2"/>
</dbReference>
<dbReference type="PANTHER" id="PTHR24183">
    <property type="entry name" value="FIBRONECTIN TYPE 3 AND ANKYRIN REPEAT DOMAINS PROTEIN 1"/>
    <property type="match status" value="1"/>
</dbReference>
<dbReference type="SUPFAM" id="SSF48403">
    <property type="entry name" value="Ankyrin repeat"/>
    <property type="match status" value="1"/>
</dbReference>